<dbReference type="OrthoDB" id="7560678at2"/>
<reference evidence="4" key="1">
    <citation type="submission" date="2017-05" db="EMBL/GenBank/DDBJ databases">
        <authorList>
            <person name="Ray J."/>
            <person name="Price M."/>
            <person name="Deutschbauer A."/>
        </authorList>
    </citation>
    <scope>NUCLEOTIDE SEQUENCE [LARGE SCALE GENOMIC DNA]</scope>
    <source>
        <strain evidence="4">DSM 19842</strain>
    </source>
</reference>
<dbReference type="Pfam" id="PF13439">
    <property type="entry name" value="Glyco_transf_4"/>
    <property type="match status" value="1"/>
</dbReference>
<proteinExistence type="predicted"/>
<dbReference type="EMBL" id="CP021235">
    <property type="protein sequence ID" value="ARS36163.1"/>
    <property type="molecule type" value="Genomic_DNA"/>
</dbReference>
<gene>
    <name evidence="3" type="ORF">CA264_12375</name>
</gene>
<feature type="domain" description="Glycosyltransferase subfamily 4-like N-terminal" evidence="2">
    <location>
        <begin position="55"/>
        <end position="170"/>
    </location>
</feature>
<accession>A0A1X9YTH5</accession>
<dbReference type="SUPFAM" id="SSF53756">
    <property type="entry name" value="UDP-Glycosyltransferase/glycogen phosphorylase"/>
    <property type="match status" value="1"/>
</dbReference>
<dbReference type="RefSeq" id="WP_084196221.1">
    <property type="nucleotide sequence ID" value="NZ_CP021235.1"/>
</dbReference>
<name>A0A1X9YTH5_9BACT</name>
<dbReference type="InterPro" id="IPR050194">
    <property type="entry name" value="Glycosyltransferase_grp1"/>
</dbReference>
<evidence type="ECO:0000313" key="4">
    <source>
        <dbReference type="Proteomes" id="UP000266292"/>
    </source>
</evidence>
<feature type="domain" description="Glycosyl transferase family 1" evidence="1">
    <location>
        <begin position="183"/>
        <end position="346"/>
    </location>
</feature>
<evidence type="ECO:0000259" key="1">
    <source>
        <dbReference type="Pfam" id="PF00534"/>
    </source>
</evidence>
<dbReference type="AlphaFoldDB" id="A0A1X9YTH5"/>
<protein>
    <recommendedName>
        <fullName evidence="5">Glycosyl transferase family 1</fullName>
    </recommendedName>
</protein>
<dbReference type="GO" id="GO:0016757">
    <property type="term" value="F:glycosyltransferase activity"/>
    <property type="evidence" value="ECO:0007669"/>
    <property type="project" value="InterPro"/>
</dbReference>
<dbReference type="STRING" id="709015.GCA_000472485_02506"/>
<dbReference type="Gene3D" id="3.40.50.2000">
    <property type="entry name" value="Glycogen Phosphorylase B"/>
    <property type="match status" value="2"/>
</dbReference>
<dbReference type="Pfam" id="PF00534">
    <property type="entry name" value="Glycos_transf_1"/>
    <property type="match status" value="1"/>
</dbReference>
<organism evidence="3 4">
    <name type="scientific">Pontibacter actiniarum</name>
    <dbReference type="NCBI Taxonomy" id="323450"/>
    <lineage>
        <taxon>Bacteria</taxon>
        <taxon>Pseudomonadati</taxon>
        <taxon>Bacteroidota</taxon>
        <taxon>Cytophagia</taxon>
        <taxon>Cytophagales</taxon>
        <taxon>Hymenobacteraceae</taxon>
        <taxon>Pontibacter</taxon>
    </lineage>
</organism>
<dbReference type="PANTHER" id="PTHR45947:SF3">
    <property type="entry name" value="SULFOQUINOVOSYL TRANSFERASE SQD2"/>
    <property type="match status" value="1"/>
</dbReference>
<dbReference type="PANTHER" id="PTHR45947">
    <property type="entry name" value="SULFOQUINOVOSYL TRANSFERASE SQD2"/>
    <property type="match status" value="1"/>
</dbReference>
<keyword evidence="4" id="KW-1185">Reference proteome</keyword>
<dbReference type="InterPro" id="IPR001296">
    <property type="entry name" value="Glyco_trans_1"/>
</dbReference>
<evidence type="ECO:0000259" key="2">
    <source>
        <dbReference type="Pfam" id="PF13439"/>
    </source>
</evidence>
<dbReference type="InterPro" id="IPR028098">
    <property type="entry name" value="Glyco_trans_4-like_N"/>
</dbReference>
<evidence type="ECO:0000313" key="3">
    <source>
        <dbReference type="EMBL" id="ARS36163.1"/>
    </source>
</evidence>
<dbReference type="Proteomes" id="UP000266292">
    <property type="component" value="Chromosome"/>
</dbReference>
<sequence length="372" mass="41421">MSQKIKVLHVIKSLGRGGAEMLLPETLKYHNKVEFEFHYIYFLPWKNQMVEAIKNNGGVVSCFEASNNIQIFQKVPSLVRYIREQGINLVHCHLPWAGIAGRIAAKLTGVPVIYTEHNNFSRYHSLTKFASRLTISLNQLIIPVSRDAEVALKKFVSPEKIKLILNGVDTGSFRKTSEDAGFRSKLEIPADNLVVATAAVFREQKRLDNFLKVAEGVCSTNDKVSFIIVGDGPEKEKLKVLAEPLRSQGKVHFAGLQENVKPYFNMADVYLMTSDFEGLPIALLEAMSMSCAIVSTAVGGVPEVVENGVSGLLCDAGDVVALEKNVNLLLQDKEKRTTLAANARERVEQRFSMKNMVQKLEVVYKQYAKYGV</sequence>
<dbReference type="KEGG" id="pact:CA264_12375"/>
<evidence type="ECO:0008006" key="5">
    <source>
        <dbReference type="Google" id="ProtNLM"/>
    </source>
</evidence>